<keyword evidence="1" id="KW-0805">Transcription regulation</keyword>
<protein>
    <submittedName>
        <fullName evidence="5">DNA-binding domain-containing protein, AraC-type</fullName>
    </submittedName>
</protein>
<dbReference type="Pfam" id="PF12833">
    <property type="entry name" value="HTH_18"/>
    <property type="match status" value="1"/>
</dbReference>
<feature type="domain" description="HTH araC/xylS-type" evidence="4">
    <location>
        <begin position="201"/>
        <end position="300"/>
    </location>
</feature>
<organism evidence="5 6">
    <name type="scientific">Cryptobacterium curtum (strain ATCC 700683 / DSM 15641 / CCUG 43107 / 12-3)</name>
    <dbReference type="NCBI Taxonomy" id="469378"/>
    <lineage>
        <taxon>Bacteria</taxon>
        <taxon>Bacillati</taxon>
        <taxon>Actinomycetota</taxon>
        <taxon>Coriobacteriia</taxon>
        <taxon>Eggerthellales</taxon>
        <taxon>Eggerthellaceae</taxon>
        <taxon>Cryptobacterium</taxon>
    </lineage>
</organism>
<keyword evidence="3" id="KW-0804">Transcription</keyword>
<dbReference type="HOGENOM" id="CLU_052345_0_0_11"/>
<evidence type="ECO:0000256" key="1">
    <source>
        <dbReference type="ARBA" id="ARBA00023015"/>
    </source>
</evidence>
<dbReference type="InterPro" id="IPR018060">
    <property type="entry name" value="HTH_AraC"/>
</dbReference>
<dbReference type="eggNOG" id="COG2207">
    <property type="taxonomic scope" value="Bacteria"/>
</dbReference>
<dbReference type="SMART" id="SM00342">
    <property type="entry name" value="HTH_ARAC"/>
    <property type="match status" value="1"/>
</dbReference>
<dbReference type="Proteomes" id="UP000000954">
    <property type="component" value="Chromosome"/>
</dbReference>
<dbReference type="SUPFAM" id="SSF46689">
    <property type="entry name" value="Homeodomain-like"/>
    <property type="match status" value="2"/>
</dbReference>
<keyword evidence="6" id="KW-1185">Reference proteome</keyword>
<dbReference type="PANTHER" id="PTHR46796">
    <property type="entry name" value="HTH-TYPE TRANSCRIPTIONAL ACTIVATOR RHAS-RELATED"/>
    <property type="match status" value="1"/>
</dbReference>
<dbReference type="PROSITE" id="PS01124">
    <property type="entry name" value="HTH_ARAC_FAMILY_2"/>
    <property type="match status" value="1"/>
</dbReference>
<evidence type="ECO:0000313" key="5">
    <source>
        <dbReference type="EMBL" id="ACU94975.1"/>
    </source>
</evidence>
<keyword evidence="2 5" id="KW-0238">DNA-binding</keyword>
<dbReference type="RefSeq" id="WP_015778838.1">
    <property type="nucleotide sequence ID" value="NC_013170.1"/>
</dbReference>
<dbReference type="EMBL" id="CP001682">
    <property type="protein sequence ID" value="ACU94975.1"/>
    <property type="molecule type" value="Genomic_DNA"/>
</dbReference>
<dbReference type="GO" id="GO:0043565">
    <property type="term" value="F:sequence-specific DNA binding"/>
    <property type="evidence" value="ECO:0007669"/>
    <property type="project" value="InterPro"/>
</dbReference>
<dbReference type="STRING" id="469378.Ccur_12970"/>
<gene>
    <name evidence="5" type="ordered locus">Ccur_12970</name>
</gene>
<sequence length="306" mass="33271">MIEAAFRPVRPFYGARSIELFPGVVLYVVNMLPVAQASGKQNAVTLPHAGETTSIAYCGRGLAHCRFSRRHNTTVHAGSTVALHSNSEQQASVTLENFRGVVVSCEARAYNEADGCLSRFGVTGVAMASLVAPKDSCCHLETGTAIAHIAAEIENMAREGDVEYCRLKAIELLLVALRASRQQGLLSADASMQARRLRIALRAQEVMMRDLTRALTISEVAQECGASATVLKEAFKEAFGIPLYSWYRLYRMQRAGDLLLERGGVSIASIAAEVGYANPSKFSHAFTACMGMTPRLWRQRANPAET</sequence>
<evidence type="ECO:0000256" key="2">
    <source>
        <dbReference type="ARBA" id="ARBA00023125"/>
    </source>
</evidence>
<dbReference type="InterPro" id="IPR009057">
    <property type="entry name" value="Homeodomain-like_sf"/>
</dbReference>
<dbReference type="InterPro" id="IPR050204">
    <property type="entry name" value="AraC_XylS_family_regulators"/>
</dbReference>
<dbReference type="GO" id="GO:0003700">
    <property type="term" value="F:DNA-binding transcription factor activity"/>
    <property type="evidence" value="ECO:0007669"/>
    <property type="project" value="InterPro"/>
</dbReference>
<dbReference type="KEGG" id="ccu:Ccur_12970"/>
<dbReference type="OrthoDB" id="3194870at2"/>
<evidence type="ECO:0000259" key="4">
    <source>
        <dbReference type="PROSITE" id="PS01124"/>
    </source>
</evidence>
<reference evidence="5 6" key="1">
    <citation type="journal article" date="2009" name="Stand. Genomic Sci.">
        <title>Complete genome sequence of Cryptobacterium curtum type strain (12-3).</title>
        <authorList>
            <person name="Mavrommatis K."/>
            <person name="Pukall R."/>
            <person name="Rohde C."/>
            <person name="Chen F."/>
            <person name="Sims D."/>
            <person name="Brettin T."/>
            <person name="Kuske C."/>
            <person name="Detter J.C."/>
            <person name="Han C."/>
            <person name="Lapidus A."/>
            <person name="Copeland A."/>
            <person name="Glavina Del Rio T."/>
            <person name="Nolan M."/>
            <person name="Lucas S."/>
            <person name="Tice H."/>
            <person name="Cheng J.F."/>
            <person name="Bruce D."/>
            <person name="Goodwin L."/>
            <person name="Pitluck S."/>
            <person name="Ovchinnikova G."/>
            <person name="Pati A."/>
            <person name="Ivanova N."/>
            <person name="Chen A."/>
            <person name="Palaniappan K."/>
            <person name="Chain P."/>
            <person name="D'haeseleer P."/>
            <person name="Goker M."/>
            <person name="Bristow J."/>
            <person name="Eisen J.A."/>
            <person name="Markowitz V."/>
            <person name="Hugenholtz P."/>
            <person name="Rohde M."/>
            <person name="Klenk H.P."/>
            <person name="Kyrpides N.C."/>
        </authorList>
    </citation>
    <scope>NUCLEOTIDE SEQUENCE [LARGE SCALE GENOMIC DNA]</scope>
    <source>
        <strain evidence="6">ATCC 700683 / DSM 15641 / 12-3</strain>
    </source>
</reference>
<dbReference type="Gene3D" id="1.10.10.60">
    <property type="entry name" value="Homeodomain-like"/>
    <property type="match status" value="1"/>
</dbReference>
<accession>C7ML28</accession>
<evidence type="ECO:0000313" key="6">
    <source>
        <dbReference type="Proteomes" id="UP000000954"/>
    </source>
</evidence>
<evidence type="ECO:0000256" key="3">
    <source>
        <dbReference type="ARBA" id="ARBA00023163"/>
    </source>
</evidence>
<dbReference type="AlphaFoldDB" id="C7ML28"/>
<proteinExistence type="predicted"/>
<name>C7ML28_CRYCD</name>